<feature type="signal peptide" evidence="1">
    <location>
        <begin position="1"/>
        <end position="22"/>
    </location>
</feature>
<protein>
    <submittedName>
        <fullName evidence="2">OmpW family protein</fullName>
    </submittedName>
</protein>
<reference evidence="3" key="1">
    <citation type="journal article" date="2019" name="Int. J. Syst. Evol. Microbiol.">
        <title>The Global Catalogue of Microorganisms (GCM) 10K type strain sequencing project: providing services to taxonomists for standard genome sequencing and annotation.</title>
        <authorList>
            <consortium name="The Broad Institute Genomics Platform"/>
            <consortium name="The Broad Institute Genome Sequencing Center for Infectious Disease"/>
            <person name="Wu L."/>
            <person name="Ma J."/>
        </authorList>
    </citation>
    <scope>NUCLEOTIDE SEQUENCE [LARGE SCALE GENOMIC DNA]</scope>
    <source>
        <strain evidence="3">CCUG 55854</strain>
    </source>
</reference>
<name>A0ABW3M1G2_9GAMM</name>
<evidence type="ECO:0000313" key="2">
    <source>
        <dbReference type="EMBL" id="MFD1043409.1"/>
    </source>
</evidence>
<keyword evidence="1" id="KW-0732">Signal</keyword>
<sequence length="210" mass="22319">MRTFRILSLALITSLAASPAFAQDTSTDTGSAAGKRFAVVGGYTHLDPKTDAAPGLKVDGDGAPTLSASWYATDNFAVELWGAADKFNHRVRGDGVGKIGTVEQQPIALSGQWHFGQADNVFRPFVGLGYYESNFSNEDIAGGGPHVGLETAKGAIGTVGLDMNINETWFARTDVRYMHSRPELRVAGEGTGQELKLDPWTVGVGLGARF</sequence>
<dbReference type="Gene3D" id="2.40.160.20">
    <property type="match status" value="1"/>
</dbReference>
<dbReference type="PANTHER" id="PTHR36920:SF1">
    <property type="entry name" value="OUTER MEMBRANE PROTEIN W"/>
    <property type="match status" value="1"/>
</dbReference>
<dbReference type="SUPFAM" id="SSF56925">
    <property type="entry name" value="OMPA-like"/>
    <property type="match status" value="1"/>
</dbReference>
<dbReference type="PANTHER" id="PTHR36920">
    <property type="match status" value="1"/>
</dbReference>
<dbReference type="Proteomes" id="UP001597033">
    <property type="component" value="Unassembled WGS sequence"/>
</dbReference>
<dbReference type="EMBL" id="JBHTKN010000010">
    <property type="protein sequence ID" value="MFD1043409.1"/>
    <property type="molecule type" value="Genomic_DNA"/>
</dbReference>
<comment type="caution">
    <text evidence="2">The sequence shown here is derived from an EMBL/GenBank/DDBJ whole genome shotgun (WGS) entry which is preliminary data.</text>
</comment>
<gene>
    <name evidence="2" type="ORF">ACFQ2N_13740</name>
</gene>
<dbReference type="Pfam" id="PF03922">
    <property type="entry name" value="OmpW"/>
    <property type="match status" value="1"/>
</dbReference>
<accession>A0ABW3M1G2</accession>
<dbReference type="RefSeq" id="WP_162376957.1">
    <property type="nucleotide sequence ID" value="NZ_JBHTKN010000010.1"/>
</dbReference>
<organism evidence="2 3">
    <name type="scientific">Pseudoxanthomonas kaohsiungensis</name>
    <dbReference type="NCBI Taxonomy" id="283923"/>
    <lineage>
        <taxon>Bacteria</taxon>
        <taxon>Pseudomonadati</taxon>
        <taxon>Pseudomonadota</taxon>
        <taxon>Gammaproteobacteria</taxon>
        <taxon>Lysobacterales</taxon>
        <taxon>Lysobacteraceae</taxon>
        <taxon>Pseudoxanthomonas</taxon>
    </lineage>
</organism>
<proteinExistence type="predicted"/>
<evidence type="ECO:0000256" key="1">
    <source>
        <dbReference type="SAM" id="SignalP"/>
    </source>
</evidence>
<dbReference type="InterPro" id="IPR011250">
    <property type="entry name" value="OMP/PagP_B-barrel"/>
</dbReference>
<evidence type="ECO:0000313" key="3">
    <source>
        <dbReference type="Proteomes" id="UP001597033"/>
    </source>
</evidence>
<feature type="chain" id="PRO_5045693620" evidence="1">
    <location>
        <begin position="23"/>
        <end position="210"/>
    </location>
</feature>
<keyword evidence="3" id="KW-1185">Reference proteome</keyword>
<dbReference type="InterPro" id="IPR005618">
    <property type="entry name" value="OMPW"/>
</dbReference>